<dbReference type="InterPro" id="IPR011791">
    <property type="entry name" value="CadR-PbrR"/>
</dbReference>
<dbReference type="CDD" id="cd04784">
    <property type="entry name" value="HTH_CadR-PbrR"/>
    <property type="match status" value="1"/>
</dbReference>
<evidence type="ECO:0000313" key="4">
    <source>
        <dbReference type="EMBL" id="WOB09154.1"/>
    </source>
</evidence>
<evidence type="ECO:0000259" key="3">
    <source>
        <dbReference type="PROSITE" id="PS50937"/>
    </source>
</evidence>
<dbReference type="PANTHER" id="PTHR30204">
    <property type="entry name" value="REDOX-CYCLING DRUG-SENSING TRANSCRIPTIONAL ACTIVATOR SOXR"/>
    <property type="match status" value="1"/>
</dbReference>
<evidence type="ECO:0000256" key="2">
    <source>
        <dbReference type="SAM" id="Coils"/>
    </source>
</evidence>
<dbReference type="InterPro" id="IPR000551">
    <property type="entry name" value="MerR-type_HTH_dom"/>
</dbReference>
<dbReference type="SUPFAM" id="SSF46955">
    <property type="entry name" value="Putative DNA-binding domain"/>
    <property type="match status" value="1"/>
</dbReference>
<dbReference type="InterPro" id="IPR047057">
    <property type="entry name" value="MerR_fam"/>
</dbReference>
<dbReference type="EMBL" id="CP136336">
    <property type="protein sequence ID" value="WOB09154.1"/>
    <property type="molecule type" value="Genomic_DNA"/>
</dbReference>
<dbReference type="NCBIfam" id="TIGR02047">
    <property type="entry name" value="CadR-PbrR"/>
    <property type="match status" value="1"/>
</dbReference>
<evidence type="ECO:0000256" key="1">
    <source>
        <dbReference type="ARBA" id="ARBA00023125"/>
    </source>
</evidence>
<proteinExistence type="predicted"/>
<dbReference type="SMART" id="SM00422">
    <property type="entry name" value="HTH_MERR"/>
    <property type="match status" value="1"/>
</dbReference>
<gene>
    <name evidence="4" type="primary">cadR</name>
    <name evidence="4" type="ORF">RXV79_03630</name>
</gene>
<sequence length="143" mass="16226">MKIGELAHAANCDVQTIRYYEREGLLDAPERLASGYRHYAPRHLARLQFIRHCRALDIPLAEVRQLIEYAQTPYQSCHAVDALLDDHIERVRRQVAALQSLERQLVALRRQCEGATRERACAIIDSFMSAPAEHACPCHPAAP</sequence>
<feature type="domain" description="HTH merR-type" evidence="3">
    <location>
        <begin position="1"/>
        <end position="69"/>
    </location>
</feature>
<feature type="coiled-coil region" evidence="2">
    <location>
        <begin position="84"/>
        <end position="118"/>
    </location>
</feature>
<dbReference type="PRINTS" id="PR00040">
    <property type="entry name" value="HTHMERR"/>
</dbReference>
<keyword evidence="2" id="KW-0175">Coiled coil</keyword>
<dbReference type="PANTHER" id="PTHR30204:SF92">
    <property type="entry name" value="HTH-TYPE TRANSCRIPTIONAL REGULATOR ZNTR"/>
    <property type="match status" value="1"/>
</dbReference>
<organism evidence="4 5">
    <name type="scientific">Piscinibacter gummiphilus</name>
    <dbReference type="NCBI Taxonomy" id="946333"/>
    <lineage>
        <taxon>Bacteria</taxon>
        <taxon>Pseudomonadati</taxon>
        <taxon>Pseudomonadota</taxon>
        <taxon>Betaproteobacteria</taxon>
        <taxon>Burkholderiales</taxon>
        <taxon>Sphaerotilaceae</taxon>
        <taxon>Piscinibacter</taxon>
    </lineage>
</organism>
<keyword evidence="1" id="KW-0238">DNA-binding</keyword>
<dbReference type="Pfam" id="PF13411">
    <property type="entry name" value="MerR_1"/>
    <property type="match status" value="1"/>
</dbReference>
<dbReference type="PROSITE" id="PS50937">
    <property type="entry name" value="HTH_MERR_2"/>
    <property type="match status" value="1"/>
</dbReference>
<evidence type="ECO:0000313" key="5">
    <source>
        <dbReference type="Proteomes" id="UP001303946"/>
    </source>
</evidence>
<dbReference type="Gene3D" id="1.10.1660.10">
    <property type="match status" value="1"/>
</dbReference>
<name>A0ABZ0CVZ9_9BURK</name>
<keyword evidence="5" id="KW-1185">Reference proteome</keyword>
<dbReference type="Proteomes" id="UP001303946">
    <property type="component" value="Chromosome"/>
</dbReference>
<dbReference type="InterPro" id="IPR009061">
    <property type="entry name" value="DNA-bd_dom_put_sf"/>
</dbReference>
<protein>
    <submittedName>
        <fullName evidence="4">Cd(II)/Pb(II)-responsive transcriptional regulator</fullName>
    </submittedName>
</protein>
<accession>A0ABZ0CVZ9</accession>
<dbReference type="RefSeq" id="WP_316702111.1">
    <property type="nucleotide sequence ID" value="NZ_CP136336.1"/>
</dbReference>
<reference evidence="4 5" key="1">
    <citation type="submission" date="2023-10" db="EMBL/GenBank/DDBJ databases">
        <title>Bacteria for the degradation of biodegradable plastic PBAT(Polybutylene adipate terephthalate).</title>
        <authorList>
            <person name="Weon H.-Y."/>
            <person name="Yeon J."/>
        </authorList>
    </citation>
    <scope>NUCLEOTIDE SEQUENCE [LARGE SCALE GENOMIC DNA]</scope>
    <source>
        <strain evidence="4 5">SBD 7-3</strain>
    </source>
</reference>